<keyword evidence="5 17" id="KW-0121">Carboxypeptidase</keyword>
<feature type="active site" evidence="13">
    <location>
        <position position="129"/>
    </location>
</feature>
<evidence type="ECO:0000256" key="10">
    <source>
        <dbReference type="ARBA" id="ARBA00022984"/>
    </source>
</evidence>
<evidence type="ECO:0000256" key="13">
    <source>
        <dbReference type="PIRSR" id="PIRSR618044-1"/>
    </source>
</evidence>
<dbReference type="GO" id="GO:0009002">
    <property type="term" value="F:serine-type D-Ala-D-Ala carboxypeptidase activity"/>
    <property type="evidence" value="ECO:0007669"/>
    <property type="project" value="UniProtKB-EC"/>
</dbReference>
<dbReference type="InterPro" id="IPR015956">
    <property type="entry name" value="Peniciliin-bd_prot_C_sf"/>
</dbReference>
<dbReference type="SUPFAM" id="SSF56601">
    <property type="entry name" value="beta-lactamase/transpeptidase-like"/>
    <property type="match status" value="1"/>
</dbReference>
<dbReference type="GO" id="GO:0071555">
    <property type="term" value="P:cell wall organization"/>
    <property type="evidence" value="ECO:0007669"/>
    <property type="project" value="UniProtKB-KW"/>
</dbReference>
<comment type="similarity">
    <text evidence="3 15">Belongs to the peptidase S11 family.</text>
</comment>
<evidence type="ECO:0000256" key="3">
    <source>
        <dbReference type="ARBA" id="ARBA00007164"/>
    </source>
</evidence>
<dbReference type="InterPro" id="IPR037167">
    <property type="entry name" value="Peptidase_S11_C_sf"/>
</dbReference>
<dbReference type="UniPathway" id="UPA00219"/>
<dbReference type="Pfam" id="PF00768">
    <property type="entry name" value="Peptidase_S11"/>
    <property type="match status" value="1"/>
</dbReference>
<keyword evidence="7" id="KW-0732">Signal</keyword>
<keyword evidence="6" id="KW-0645">Protease</keyword>
<dbReference type="GO" id="GO:0008360">
    <property type="term" value="P:regulation of cell shape"/>
    <property type="evidence" value="ECO:0007669"/>
    <property type="project" value="UniProtKB-KW"/>
</dbReference>
<organism evidence="17 18">
    <name type="scientific">Melghiribacillus thermohalophilus</name>
    <dbReference type="NCBI Taxonomy" id="1324956"/>
    <lineage>
        <taxon>Bacteria</taxon>
        <taxon>Bacillati</taxon>
        <taxon>Bacillota</taxon>
        <taxon>Bacilli</taxon>
        <taxon>Bacillales</taxon>
        <taxon>Bacillaceae</taxon>
        <taxon>Melghiribacillus</taxon>
    </lineage>
</organism>
<reference evidence="17 18" key="1">
    <citation type="submission" date="2019-03" db="EMBL/GenBank/DDBJ databases">
        <title>Genomic Encyclopedia of Type Strains, Phase IV (KMG-IV): sequencing the most valuable type-strain genomes for metagenomic binning, comparative biology and taxonomic classification.</title>
        <authorList>
            <person name="Goeker M."/>
        </authorList>
    </citation>
    <scope>NUCLEOTIDE SEQUENCE [LARGE SCALE GENOMIC DNA]</scope>
    <source>
        <strain evidence="17 18">DSM 25894</strain>
    </source>
</reference>
<evidence type="ECO:0000256" key="6">
    <source>
        <dbReference type="ARBA" id="ARBA00022670"/>
    </source>
</evidence>
<evidence type="ECO:0000313" key="17">
    <source>
        <dbReference type="EMBL" id="TCT24640.1"/>
    </source>
</evidence>
<sequence length="446" mass="50132">MKKISHTFLIMITMMTVVFVSFLPEPMNVNAEPADIQAESAILVDFETGKILYEKNADVALPPASMTKMMTEYLVLEAIKEGQISWDTTTEISDYAYDISANDNFSGVGLRKDHPYTVRELYDAMAIYSDNATTIALAELIAGSEGEFVKMMNEKAEEMGLPDYQFVNSTGLSNRDLGDDYPEGTDPNDDNLLSARSAAILAYHLVKDFPEILEHSSVKQKEFEGEMMTNWNWMLPDMPGYLAQYGYEGVDGLKTGYTDLAGYCFTGTAERSNQRLISVVMKTESIESRFLETQKLLDYGFSQFEKAEIFPAGYQVEEQAVIPVTKGKEDEVEIETKEPVELMIKIGEQDQYQGVIELDEEMLTEKGELAAPIEKGTQVGVMKIHYTGQEEYGYLSEDLEKQAAMVPVITKDDVEKANWFVLLFRTIGEFFADIFSSITNAIKSLF</sequence>
<comment type="pathway">
    <text evidence="2">Cell wall biogenesis; peptidoglycan biosynthesis.</text>
</comment>
<comment type="caution">
    <text evidence="17">The sequence shown here is derived from an EMBL/GenBank/DDBJ whole genome shotgun (WGS) entry which is preliminary data.</text>
</comment>
<proteinExistence type="inferred from homology"/>
<dbReference type="InterPro" id="IPR001967">
    <property type="entry name" value="Peptidase_S11_N"/>
</dbReference>
<dbReference type="Gene3D" id="2.60.410.10">
    <property type="entry name" value="D-Ala-D-Ala carboxypeptidase, C-terminal domain"/>
    <property type="match status" value="1"/>
</dbReference>
<keyword evidence="10" id="KW-0573">Peptidoglycan synthesis</keyword>
<evidence type="ECO:0000313" key="18">
    <source>
        <dbReference type="Proteomes" id="UP000294650"/>
    </source>
</evidence>
<dbReference type="EMBL" id="SMAN01000005">
    <property type="protein sequence ID" value="TCT24640.1"/>
    <property type="molecule type" value="Genomic_DNA"/>
</dbReference>
<keyword evidence="11" id="KW-0961">Cell wall biogenesis/degradation</keyword>
<dbReference type="SMART" id="SM00936">
    <property type="entry name" value="PBP5_C"/>
    <property type="match status" value="1"/>
</dbReference>
<protein>
    <recommendedName>
        <fullName evidence="4">serine-type D-Ala-D-Ala carboxypeptidase</fullName>
        <ecNumber evidence="4">3.4.16.4</ecNumber>
    </recommendedName>
</protein>
<keyword evidence="9" id="KW-0133">Cell shape</keyword>
<dbReference type="SUPFAM" id="SSF69189">
    <property type="entry name" value="Penicillin-binding protein associated domain"/>
    <property type="match status" value="1"/>
</dbReference>
<evidence type="ECO:0000256" key="4">
    <source>
        <dbReference type="ARBA" id="ARBA00012448"/>
    </source>
</evidence>
<name>A0A4R3N5Y6_9BACI</name>
<dbReference type="GO" id="GO:0009252">
    <property type="term" value="P:peptidoglycan biosynthetic process"/>
    <property type="evidence" value="ECO:0007669"/>
    <property type="project" value="UniProtKB-UniPathway"/>
</dbReference>
<evidence type="ECO:0000256" key="9">
    <source>
        <dbReference type="ARBA" id="ARBA00022960"/>
    </source>
</evidence>
<evidence type="ECO:0000256" key="2">
    <source>
        <dbReference type="ARBA" id="ARBA00004752"/>
    </source>
</evidence>
<dbReference type="OrthoDB" id="9791132at2"/>
<comment type="catalytic activity">
    <reaction evidence="12">
        <text>Preferential cleavage: (Ac)2-L-Lys-D-Ala-|-D-Ala. Also transpeptidation of peptidyl-alanyl moieties that are N-acyl substituents of D-alanine.</text>
        <dbReference type="EC" id="3.4.16.4"/>
    </reaction>
</comment>
<keyword evidence="8" id="KW-0378">Hydrolase</keyword>
<dbReference type="InterPro" id="IPR012907">
    <property type="entry name" value="Peptidase_S11_C"/>
</dbReference>
<feature type="active site" description="Acyl-ester intermediate" evidence="13">
    <location>
        <position position="65"/>
    </location>
</feature>
<dbReference type="InterPro" id="IPR012338">
    <property type="entry name" value="Beta-lactam/transpept-like"/>
</dbReference>
<dbReference type="EC" id="3.4.16.4" evidence="4"/>
<feature type="active site" description="Proton acceptor" evidence="13">
    <location>
        <position position="68"/>
    </location>
</feature>
<evidence type="ECO:0000259" key="16">
    <source>
        <dbReference type="SMART" id="SM00936"/>
    </source>
</evidence>
<evidence type="ECO:0000256" key="5">
    <source>
        <dbReference type="ARBA" id="ARBA00022645"/>
    </source>
</evidence>
<evidence type="ECO:0000256" key="11">
    <source>
        <dbReference type="ARBA" id="ARBA00023316"/>
    </source>
</evidence>
<dbReference type="PRINTS" id="PR00725">
    <property type="entry name" value="DADACBPTASE1"/>
</dbReference>
<evidence type="ECO:0000256" key="7">
    <source>
        <dbReference type="ARBA" id="ARBA00022729"/>
    </source>
</evidence>
<dbReference type="Gene3D" id="3.40.710.10">
    <property type="entry name" value="DD-peptidase/beta-lactamase superfamily"/>
    <property type="match status" value="1"/>
</dbReference>
<evidence type="ECO:0000256" key="8">
    <source>
        <dbReference type="ARBA" id="ARBA00022801"/>
    </source>
</evidence>
<dbReference type="InterPro" id="IPR018044">
    <property type="entry name" value="Peptidase_S11"/>
</dbReference>
<dbReference type="PANTHER" id="PTHR21581">
    <property type="entry name" value="D-ALANYL-D-ALANINE CARBOXYPEPTIDASE"/>
    <property type="match status" value="1"/>
</dbReference>
<dbReference type="AlphaFoldDB" id="A0A4R3N5Y6"/>
<dbReference type="GO" id="GO:0006508">
    <property type="term" value="P:proteolysis"/>
    <property type="evidence" value="ECO:0007669"/>
    <property type="project" value="UniProtKB-KW"/>
</dbReference>
<keyword evidence="18" id="KW-1185">Reference proteome</keyword>
<dbReference type="Pfam" id="PF07943">
    <property type="entry name" value="PBP5_C"/>
    <property type="match status" value="1"/>
</dbReference>
<evidence type="ECO:0000256" key="1">
    <source>
        <dbReference type="ARBA" id="ARBA00003217"/>
    </source>
</evidence>
<evidence type="ECO:0000256" key="14">
    <source>
        <dbReference type="PIRSR" id="PIRSR618044-2"/>
    </source>
</evidence>
<dbReference type="Proteomes" id="UP000294650">
    <property type="component" value="Unassembled WGS sequence"/>
</dbReference>
<comment type="function">
    <text evidence="1">Removes C-terminal D-alanyl residues from sugar-peptide cell wall precursors.</text>
</comment>
<accession>A0A4R3N5Y6</accession>
<gene>
    <name evidence="17" type="ORF">EDD68_10594</name>
</gene>
<dbReference type="PANTHER" id="PTHR21581:SF11">
    <property type="entry name" value="D-ALANYL-D-ALANINE CARBOXYPEPTIDASE DACA"/>
    <property type="match status" value="1"/>
</dbReference>
<evidence type="ECO:0000256" key="15">
    <source>
        <dbReference type="RuleBase" id="RU004016"/>
    </source>
</evidence>
<evidence type="ECO:0000256" key="12">
    <source>
        <dbReference type="ARBA" id="ARBA00034000"/>
    </source>
</evidence>
<feature type="domain" description="Peptidase S11 D-Ala-D-Ala carboxypeptidase A C-terminal" evidence="16">
    <location>
        <begin position="304"/>
        <end position="416"/>
    </location>
</feature>
<feature type="binding site" evidence="14">
    <location>
        <position position="254"/>
    </location>
    <ligand>
        <name>substrate</name>
    </ligand>
</feature>